<name>A0A9E6XZ29_9ACTN</name>
<dbReference type="InterPro" id="IPR047142">
    <property type="entry name" value="OryJ/VirC-like"/>
</dbReference>
<protein>
    <recommendedName>
        <fullName evidence="1">Cupin type-2 domain-containing protein</fullName>
    </recommendedName>
</protein>
<dbReference type="PANTHER" id="PTHR36156">
    <property type="entry name" value="SLR2101 PROTEIN"/>
    <property type="match status" value="1"/>
</dbReference>
<keyword evidence="3" id="KW-1185">Reference proteome</keyword>
<dbReference type="KEGG" id="sbae:DSM104329_03352"/>
<sequence length="181" mass="19275">MNVRRLVTGHDASGRSVVASDEEVAPIVADLFAGWQFHALWGVDAPPAFPDDGREPAWSAYFPPRGGVRFSLSTIPPEGTAPPAGLDVAAAEAQAEQRLPGMLAVLEPDDPGMHTTATIDFEVILRGEVILELDDGVQRRLRAGDTVVQNGTRHRWRNPGPEPAVMAVFMVGVPHAGAGDV</sequence>
<dbReference type="CDD" id="cd02231">
    <property type="entry name" value="cupin_BLL6423-like"/>
    <property type="match status" value="1"/>
</dbReference>
<dbReference type="AlphaFoldDB" id="A0A9E6XZ29"/>
<dbReference type="Pfam" id="PF07883">
    <property type="entry name" value="Cupin_2"/>
    <property type="match status" value="1"/>
</dbReference>
<evidence type="ECO:0000259" key="1">
    <source>
        <dbReference type="Pfam" id="PF07883"/>
    </source>
</evidence>
<dbReference type="EMBL" id="CP087164">
    <property type="protein sequence ID" value="UGS36940.1"/>
    <property type="molecule type" value="Genomic_DNA"/>
</dbReference>
<dbReference type="InterPro" id="IPR011051">
    <property type="entry name" value="RmlC_Cupin_sf"/>
</dbReference>
<dbReference type="Gene3D" id="2.20.70.150">
    <property type="match status" value="1"/>
</dbReference>
<gene>
    <name evidence="2" type="ORF">DSM104329_03352</name>
</gene>
<dbReference type="InterPro" id="IPR014710">
    <property type="entry name" value="RmlC-like_jellyroll"/>
</dbReference>
<dbReference type="Gene3D" id="2.60.120.10">
    <property type="entry name" value="Jelly Rolls"/>
    <property type="match status" value="1"/>
</dbReference>
<dbReference type="RefSeq" id="WP_259311003.1">
    <property type="nucleotide sequence ID" value="NZ_CP087164.1"/>
</dbReference>
<reference evidence="2" key="1">
    <citation type="journal article" date="2022" name="Int. J. Syst. Evol. Microbiol.">
        <title>Pseudomonas aegrilactucae sp. nov. and Pseudomonas morbosilactucae sp. nov., pathogens causing bacterial rot of lettuce in Japan.</title>
        <authorList>
            <person name="Sawada H."/>
            <person name="Fujikawa T."/>
            <person name="Satou M."/>
        </authorList>
    </citation>
    <scope>NUCLEOTIDE SEQUENCE</scope>
    <source>
        <strain evidence="2">0166_1</strain>
    </source>
</reference>
<dbReference type="Proteomes" id="UP001162834">
    <property type="component" value="Chromosome"/>
</dbReference>
<dbReference type="SUPFAM" id="SSF51182">
    <property type="entry name" value="RmlC-like cupins"/>
    <property type="match status" value="1"/>
</dbReference>
<feature type="domain" description="Cupin type-2" evidence="1">
    <location>
        <begin position="111"/>
        <end position="167"/>
    </location>
</feature>
<proteinExistence type="predicted"/>
<dbReference type="PANTHER" id="PTHR36156:SF2">
    <property type="entry name" value="CUPIN TYPE-2 DOMAIN-CONTAINING PROTEIN"/>
    <property type="match status" value="1"/>
</dbReference>
<dbReference type="InterPro" id="IPR013096">
    <property type="entry name" value="Cupin_2"/>
</dbReference>
<evidence type="ECO:0000313" key="3">
    <source>
        <dbReference type="Proteomes" id="UP001162834"/>
    </source>
</evidence>
<organism evidence="2 3">
    <name type="scientific">Capillimicrobium parvum</name>
    <dbReference type="NCBI Taxonomy" id="2884022"/>
    <lineage>
        <taxon>Bacteria</taxon>
        <taxon>Bacillati</taxon>
        <taxon>Actinomycetota</taxon>
        <taxon>Thermoleophilia</taxon>
        <taxon>Solirubrobacterales</taxon>
        <taxon>Capillimicrobiaceae</taxon>
        <taxon>Capillimicrobium</taxon>
    </lineage>
</organism>
<accession>A0A9E6XZ29</accession>
<evidence type="ECO:0000313" key="2">
    <source>
        <dbReference type="EMBL" id="UGS36940.1"/>
    </source>
</evidence>